<comment type="caution">
    <text evidence="1">The sequence shown here is derived from an EMBL/GenBank/DDBJ whole genome shotgun (WGS) entry which is preliminary data.</text>
</comment>
<accession>A0A060RI22</accession>
<name>A0A060RI22_9STRE</name>
<proteinExistence type="predicted"/>
<gene>
    <name evidence="1" type="ORF">BN963_SGAL_01648</name>
</gene>
<evidence type="ECO:0000313" key="1">
    <source>
        <dbReference type="EMBL" id="CDO18450.1"/>
    </source>
</evidence>
<organism evidence="1 2">
    <name type="scientific">Streptococcus gallolyticus</name>
    <dbReference type="NCBI Taxonomy" id="315405"/>
    <lineage>
        <taxon>Bacteria</taxon>
        <taxon>Bacillati</taxon>
        <taxon>Bacillota</taxon>
        <taxon>Bacilli</taxon>
        <taxon>Lactobacillales</taxon>
        <taxon>Streptococcaceae</taxon>
        <taxon>Streptococcus</taxon>
    </lineage>
</organism>
<reference evidence="1 2" key="1">
    <citation type="submission" date="2014-02" db="EMBL/GenBank/DDBJ databases">
        <authorList>
            <person name="Manrique M."/>
        </authorList>
    </citation>
    <scope>NUCLEOTIDE SEQUENCE [LARGE SCALE GENOMIC DNA]</scope>
    <source>
        <strain evidence="1 2">LMG17956</strain>
    </source>
</reference>
<reference evidence="1 2" key="2">
    <citation type="submission" date="2014-05" db="EMBL/GenBank/DDBJ databases">
        <title>Genome sequence of Streptococcus gallolyticus.</title>
        <authorList>
            <person name="Del Campo R."/>
        </authorList>
    </citation>
    <scope>NUCLEOTIDE SEQUENCE [LARGE SCALE GENOMIC DNA]</scope>
    <source>
        <strain evidence="1 2">LMG17956</strain>
    </source>
</reference>
<evidence type="ECO:0000313" key="2">
    <source>
        <dbReference type="Proteomes" id="UP000027584"/>
    </source>
</evidence>
<dbReference type="Gene3D" id="1.10.10.10">
    <property type="entry name" value="Winged helix-like DNA-binding domain superfamily/Winged helix DNA-binding domain"/>
    <property type="match status" value="1"/>
</dbReference>
<dbReference type="EMBL" id="CCBC010000187">
    <property type="protein sequence ID" value="CDO18450.1"/>
    <property type="molecule type" value="Genomic_DNA"/>
</dbReference>
<dbReference type="InterPro" id="IPR036388">
    <property type="entry name" value="WH-like_DNA-bd_sf"/>
</dbReference>
<sequence length="116" mass="13237">MTLSPLPVNYKRVLRQIKVGAENPTTGAEIALILKLDERTVKKIINQLITKYGIPIVGVRHGFNRGYFIPEDKAELLDGAKSFYNQLQDEQKRLNVLMNAEPEEYKQLIKELLEGV</sequence>
<dbReference type="Proteomes" id="UP000027584">
    <property type="component" value="Unassembled WGS sequence"/>
</dbReference>
<dbReference type="AlphaFoldDB" id="A0A060RI22"/>
<protein>
    <submittedName>
        <fullName evidence="1">Uncharacterized protein</fullName>
    </submittedName>
</protein>